<dbReference type="AlphaFoldDB" id="A0A5E6Q8D0"/>
<evidence type="ECO:0000313" key="1">
    <source>
        <dbReference type="EMBL" id="VVM52486.1"/>
    </source>
</evidence>
<dbReference type="EMBL" id="CABVHJ010000002">
    <property type="protein sequence ID" value="VVM52486.1"/>
    <property type="molecule type" value="Genomic_DNA"/>
</dbReference>
<dbReference type="RefSeq" id="WP_150649461.1">
    <property type="nucleotide sequence ID" value="NZ_CABVHJ010000002.1"/>
</dbReference>
<reference evidence="1 2" key="1">
    <citation type="submission" date="2019-09" db="EMBL/GenBank/DDBJ databases">
        <authorList>
            <person name="Chandra G."/>
            <person name="Truman W A."/>
        </authorList>
    </citation>
    <scope>NUCLEOTIDE SEQUENCE [LARGE SCALE GENOMIC DNA]</scope>
    <source>
        <strain evidence="1">PS655</strain>
    </source>
</reference>
<proteinExistence type="predicted"/>
<accession>A0A5E6Q8D0</accession>
<organism evidence="1 2">
    <name type="scientific">Pseudomonas fluorescens</name>
    <dbReference type="NCBI Taxonomy" id="294"/>
    <lineage>
        <taxon>Bacteria</taxon>
        <taxon>Pseudomonadati</taxon>
        <taxon>Pseudomonadota</taxon>
        <taxon>Gammaproteobacteria</taxon>
        <taxon>Pseudomonadales</taxon>
        <taxon>Pseudomonadaceae</taxon>
        <taxon>Pseudomonas</taxon>
    </lineage>
</organism>
<protein>
    <submittedName>
        <fullName evidence="1">Uncharacterized protein</fullName>
    </submittedName>
</protein>
<name>A0A5E6Q8D0_PSEFL</name>
<gene>
    <name evidence="1" type="ORF">PS655_00859</name>
</gene>
<dbReference type="Proteomes" id="UP000327167">
    <property type="component" value="Unassembled WGS sequence"/>
</dbReference>
<sequence>MAGRTNEFSNVNAQLYPLKFLAGVSPITSDPAPPPEVPVVGLPHSAFTGLNATTIARVDPPMDEYIAVLLYLETSGAPLLIERKVPDDFNAPTMFDVAQSLFAEGLNSFYYVIERASGNEGGSTPSWALYNNHLPGGNEVPGSGDHPFLALSLPAELGNPPQIGKEDAANGVALTLSFPFGQPYDKVLLELNGQFFPVTCAEKDQPLVIVLTQTMLEQAGNNPHFEIRYTVISQVNNPTANRRKSAALIADVDLQRSSLVAPILREDPEDDSDDPHIIDRDELQGRDLSVIVLASAPAFQADDTVSGTVTVTPPGTVLPLSGVIESEPDGTLKRCIMQVANQQIITGSEVRAVYELTRAGVPVGRSNTATARVTGSGDLPGDGQIAAPGFPVVNTNGAIGLDQLVEGPEGLHNPVRVTLDYTHAAIGDAIELFFVGYDTLNIGGNPVPNAAYNPQPPYALTEADISRGHYDFAVPARHHFAVCSRGSVEAWIIASNASGSTQSLKKRVNCDVKKPGESTCPENF</sequence>
<evidence type="ECO:0000313" key="2">
    <source>
        <dbReference type="Proteomes" id="UP000327167"/>
    </source>
</evidence>